<protein>
    <submittedName>
        <fullName evidence="7">Bifunctional Polyribonucleotide 5-hydroxyl-kinase Clp1-Grc3/P-loop containing nucleoside triphosphate hydrolase/Polyribonucleotide 5'-hydroxyl-kinase Clp1</fullName>
    </submittedName>
</protein>
<dbReference type="GO" id="GO:0016787">
    <property type="term" value="F:hydrolase activity"/>
    <property type="evidence" value="ECO:0007669"/>
    <property type="project" value="UniProtKB-KW"/>
</dbReference>
<keyword evidence="5" id="KW-0067">ATP-binding</keyword>
<dbReference type="RefSeq" id="XP_067805253.1">
    <property type="nucleotide sequence ID" value="XM_067946462.1"/>
</dbReference>
<organism evidence="7 8">
    <name type="scientific">Babesia duncani</name>
    <dbReference type="NCBI Taxonomy" id="323732"/>
    <lineage>
        <taxon>Eukaryota</taxon>
        <taxon>Sar</taxon>
        <taxon>Alveolata</taxon>
        <taxon>Apicomplexa</taxon>
        <taxon>Aconoidasida</taxon>
        <taxon>Piroplasmida</taxon>
        <taxon>Babesiidae</taxon>
        <taxon>Babesia</taxon>
    </lineage>
</organism>
<comment type="similarity">
    <text evidence="1">Belongs to the Clp1 family. NOL9/GRC3 subfamily.</text>
</comment>
<dbReference type="SUPFAM" id="SSF52540">
    <property type="entry name" value="P-loop containing nucleoside triphosphate hydrolases"/>
    <property type="match status" value="1"/>
</dbReference>
<keyword evidence="3" id="KW-0547">Nucleotide-binding</keyword>
<name>A0AAD9PPE9_9APIC</name>
<dbReference type="PANTHER" id="PTHR12755:SF3">
    <property type="entry name" value="POLYNUCLEOTIDE 5'-HYDROXYL-KINASE NOL9"/>
    <property type="match status" value="1"/>
</dbReference>
<dbReference type="Gene3D" id="3.40.50.300">
    <property type="entry name" value="P-loop containing nucleotide triphosphate hydrolases"/>
    <property type="match status" value="1"/>
</dbReference>
<dbReference type="PANTHER" id="PTHR12755">
    <property type="entry name" value="CLEAVAGE/POLYADENYLATION FACTOR IA SUBUNIT CLP1P"/>
    <property type="match status" value="1"/>
</dbReference>
<evidence type="ECO:0000313" key="7">
    <source>
        <dbReference type="EMBL" id="KAK2198411.1"/>
    </source>
</evidence>
<keyword evidence="2" id="KW-0808">Transferase</keyword>
<dbReference type="Proteomes" id="UP001214638">
    <property type="component" value="Unassembled WGS sequence"/>
</dbReference>
<evidence type="ECO:0000256" key="4">
    <source>
        <dbReference type="ARBA" id="ARBA00022777"/>
    </source>
</evidence>
<dbReference type="GO" id="GO:0005634">
    <property type="term" value="C:nucleus"/>
    <property type="evidence" value="ECO:0007669"/>
    <property type="project" value="TreeGrafter"/>
</dbReference>
<dbReference type="GO" id="GO:0005524">
    <property type="term" value="F:ATP binding"/>
    <property type="evidence" value="ECO:0007669"/>
    <property type="project" value="UniProtKB-KW"/>
</dbReference>
<proteinExistence type="inferred from homology"/>
<evidence type="ECO:0000259" key="6">
    <source>
        <dbReference type="Pfam" id="PF16575"/>
    </source>
</evidence>
<dbReference type="InterPro" id="IPR032319">
    <property type="entry name" value="CLP1_P"/>
</dbReference>
<dbReference type="EMBL" id="JALLKP010000001">
    <property type="protein sequence ID" value="KAK2198411.1"/>
    <property type="molecule type" value="Genomic_DNA"/>
</dbReference>
<dbReference type="InterPro" id="IPR045116">
    <property type="entry name" value="Clp1/Grc3"/>
</dbReference>
<accession>A0AAD9PPE9</accession>
<dbReference type="KEGG" id="bdw:94335723"/>
<dbReference type="AlphaFoldDB" id="A0AAD9PPE9"/>
<keyword evidence="7" id="KW-0378">Hydrolase</keyword>
<dbReference type="GeneID" id="94335723"/>
<dbReference type="Pfam" id="PF16575">
    <property type="entry name" value="CLP1_P"/>
    <property type="match status" value="1"/>
</dbReference>
<evidence type="ECO:0000256" key="5">
    <source>
        <dbReference type="ARBA" id="ARBA00022840"/>
    </source>
</evidence>
<sequence length="726" mass="81901">MVHPLVHVQGALLKSRCKTIDVEVSRIPETFNALDDLKRHQQHVGITLVGLNYGEYLTLSNAFYLKVIRGAVEINGHIYNQYMVDYRKFIIPPWNPNERLLALCLDNSECAANAHDTCLEDKLDTNNLYLEECLHCVNIMTNRLHGNGCCSISNDYLCAKSEIEKSINIVPHVCKSKFTNYTDFDKYLVDQYILKNNDLTNVVLALVDFKGVFGTVAVSSCINVQRPIKLIPQQYRIAAKCILDLCKSDAKQLPVLMIYGDKGAGKSTSVCYIVNYLLNYMQNIALLDCDIGQPLISAPGLMSLTFLSESITLPPHGNLSHIQPDHIGFVGEVSVRNAAVMLHHVSKFMDIYQDVLDSNFRIPLIINTFGWTSGLGLMIQDAIMALCNVAVKLVLVTKMNGLPTEPLKNHAELDERILYIFQNLPHQEDPCEVVIDTAPSYRKFLKELGVDAQYDTTKCRIIRTPSFSIINSQVKTVITDIMGSSAVLCGLHSWARVTMDSYSPKVSPSDIRWLRMCSYFNRSLGDAMHFIQLFPEEFFGPVESPHFNYYIRDPKLFKVPLQMELYIDKLNVVLPWIIPQDPMTLEQIATLACGSVASLCLGVANGQISHEISHRWEFLSFVYIHYFDTDSMSVLVSYPEYKNKTELARANIFVLCPTIGFDPLPPKLSSFTFYPSTESSRVVPNGDLAQVRRYSCSQGLPYRRNSLIHLVGPQGAGLLLYHMYNK</sequence>
<dbReference type="GO" id="GO:0000448">
    <property type="term" value="P:cleavage in ITS2 between 5.8S rRNA and LSU-rRNA of tricistronic rRNA transcript (SSU-rRNA, 5.8S rRNA, LSU-rRNA)"/>
    <property type="evidence" value="ECO:0007669"/>
    <property type="project" value="TreeGrafter"/>
</dbReference>
<feature type="domain" description="Clp1 P-loop" evidence="6">
    <location>
        <begin position="260"/>
        <end position="411"/>
    </location>
</feature>
<dbReference type="GO" id="GO:0051731">
    <property type="term" value="F:polynucleotide 5'-hydroxyl-kinase activity"/>
    <property type="evidence" value="ECO:0007669"/>
    <property type="project" value="InterPro"/>
</dbReference>
<reference evidence="7" key="1">
    <citation type="journal article" date="2023" name="Nat. Microbiol.">
        <title>Babesia duncani multi-omics identifies virulence factors and drug targets.</title>
        <authorList>
            <person name="Singh P."/>
            <person name="Lonardi S."/>
            <person name="Liang Q."/>
            <person name="Vydyam P."/>
            <person name="Khabirova E."/>
            <person name="Fang T."/>
            <person name="Gihaz S."/>
            <person name="Thekkiniath J."/>
            <person name="Munshi M."/>
            <person name="Abel S."/>
            <person name="Ciampossin L."/>
            <person name="Batugedara G."/>
            <person name="Gupta M."/>
            <person name="Lu X.M."/>
            <person name="Lenz T."/>
            <person name="Chakravarty S."/>
            <person name="Cornillot E."/>
            <person name="Hu Y."/>
            <person name="Ma W."/>
            <person name="Gonzalez L.M."/>
            <person name="Sanchez S."/>
            <person name="Estrada K."/>
            <person name="Sanchez-Flores A."/>
            <person name="Montero E."/>
            <person name="Harb O.S."/>
            <person name="Le Roch K.G."/>
            <person name="Mamoun C.B."/>
        </authorList>
    </citation>
    <scope>NUCLEOTIDE SEQUENCE</scope>
    <source>
        <strain evidence="7">WA1</strain>
    </source>
</reference>
<dbReference type="InterPro" id="IPR027417">
    <property type="entry name" value="P-loop_NTPase"/>
</dbReference>
<evidence type="ECO:0000256" key="3">
    <source>
        <dbReference type="ARBA" id="ARBA00022741"/>
    </source>
</evidence>
<evidence type="ECO:0000256" key="1">
    <source>
        <dbReference type="ARBA" id="ARBA00011003"/>
    </source>
</evidence>
<evidence type="ECO:0000313" key="8">
    <source>
        <dbReference type="Proteomes" id="UP001214638"/>
    </source>
</evidence>
<evidence type="ECO:0000256" key="2">
    <source>
        <dbReference type="ARBA" id="ARBA00022679"/>
    </source>
</evidence>
<comment type="caution">
    <text evidence="7">The sequence shown here is derived from an EMBL/GenBank/DDBJ whole genome shotgun (WGS) entry which is preliminary data.</text>
</comment>
<keyword evidence="8" id="KW-1185">Reference proteome</keyword>
<gene>
    <name evidence="7" type="ORF">BdWA1_001425</name>
</gene>
<keyword evidence="4" id="KW-0418">Kinase</keyword>